<sequence>MPSWMRRRCDGLLRRCWGSLGGNRRCRSCSRCYCLQRSIRKVSGCLCCGGFGSNPLDFCTLEVGRFQISAAVQH</sequence>
<name>A0AAD9ACE4_9PEZI</name>
<dbReference type="Proteomes" id="UP001243330">
    <property type="component" value="Unassembled WGS sequence"/>
</dbReference>
<evidence type="ECO:0000313" key="1">
    <source>
        <dbReference type="EMBL" id="KAK1845576.1"/>
    </source>
</evidence>
<comment type="caution">
    <text evidence="1">The sequence shown here is derived from an EMBL/GenBank/DDBJ whole genome shotgun (WGS) entry which is preliminary data.</text>
</comment>
<reference evidence="1" key="1">
    <citation type="submission" date="2023-01" db="EMBL/GenBank/DDBJ databases">
        <title>Colletotrichum chrysophilum M932 genome sequence.</title>
        <authorList>
            <person name="Baroncelli R."/>
        </authorList>
    </citation>
    <scope>NUCLEOTIDE SEQUENCE</scope>
    <source>
        <strain evidence="1">M932</strain>
    </source>
</reference>
<dbReference type="EMBL" id="JAQOWY010000267">
    <property type="protein sequence ID" value="KAK1845576.1"/>
    <property type="molecule type" value="Genomic_DNA"/>
</dbReference>
<proteinExistence type="predicted"/>
<dbReference type="AlphaFoldDB" id="A0AAD9ACE4"/>
<protein>
    <submittedName>
        <fullName evidence="1">Uncharacterized protein</fullName>
    </submittedName>
</protein>
<evidence type="ECO:0000313" key="2">
    <source>
        <dbReference type="Proteomes" id="UP001243330"/>
    </source>
</evidence>
<organism evidence="1 2">
    <name type="scientific">Colletotrichum chrysophilum</name>
    <dbReference type="NCBI Taxonomy" id="1836956"/>
    <lineage>
        <taxon>Eukaryota</taxon>
        <taxon>Fungi</taxon>
        <taxon>Dikarya</taxon>
        <taxon>Ascomycota</taxon>
        <taxon>Pezizomycotina</taxon>
        <taxon>Sordariomycetes</taxon>
        <taxon>Hypocreomycetidae</taxon>
        <taxon>Glomerellales</taxon>
        <taxon>Glomerellaceae</taxon>
        <taxon>Colletotrichum</taxon>
        <taxon>Colletotrichum gloeosporioides species complex</taxon>
    </lineage>
</organism>
<gene>
    <name evidence="1" type="ORF">CCHR01_11808</name>
</gene>
<accession>A0AAD9ACE4</accession>
<keyword evidence="2" id="KW-1185">Reference proteome</keyword>